<comment type="caution">
    <text evidence="4">The sequence shown here is derived from an EMBL/GenBank/DDBJ whole genome shotgun (WGS) entry which is preliminary data.</text>
</comment>
<dbReference type="EMBL" id="BAABME010001022">
    <property type="protein sequence ID" value="GAA0147059.1"/>
    <property type="molecule type" value="Genomic_DNA"/>
</dbReference>
<evidence type="ECO:0000313" key="4">
    <source>
        <dbReference type="EMBL" id="GAA0147059.1"/>
    </source>
</evidence>
<keyword evidence="2" id="KW-0206">Cytoskeleton</keyword>
<dbReference type="GO" id="GO:0005856">
    <property type="term" value="C:cytoskeleton"/>
    <property type="evidence" value="ECO:0007669"/>
    <property type="project" value="UniProtKB-SubCell"/>
</dbReference>
<feature type="compositionally biased region" description="Polar residues" evidence="3">
    <location>
        <begin position="643"/>
        <end position="655"/>
    </location>
</feature>
<proteinExistence type="inferred from homology"/>
<evidence type="ECO:0000313" key="5">
    <source>
        <dbReference type="Proteomes" id="UP001454036"/>
    </source>
</evidence>
<keyword evidence="5" id="KW-1185">Reference proteome</keyword>
<comment type="function">
    <text evidence="2">Involved in regulation of actin and microtubule organization. Part of a WAVE complex that activates the Arp2/3 complex.</text>
</comment>
<dbReference type="GO" id="GO:0034237">
    <property type="term" value="F:protein kinase A regulatory subunit binding"/>
    <property type="evidence" value="ECO:0007669"/>
    <property type="project" value="TreeGrafter"/>
</dbReference>
<keyword evidence="2" id="KW-0009">Actin-binding</keyword>
<evidence type="ECO:0000256" key="3">
    <source>
        <dbReference type="SAM" id="MobiDB-lite"/>
    </source>
</evidence>
<feature type="region of interest" description="Disordered" evidence="3">
    <location>
        <begin position="550"/>
        <end position="573"/>
    </location>
</feature>
<feature type="compositionally biased region" description="Polar residues" evidence="3">
    <location>
        <begin position="736"/>
        <end position="752"/>
    </location>
</feature>
<protein>
    <recommendedName>
        <fullName evidence="2">Protein SCAR</fullName>
    </recommendedName>
    <alternativeName>
        <fullName evidence="2">Protein WAVE</fullName>
    </alternativeName>
</protein>
<sequence>MLRFEVRNEYGIASPELFKKESAAGDDPKAVLQGVAVAGLVGILRQLGDLAEFAAEVFHGLQEQVTITSSRSHKLMSRVRRIETALPPLEKAVLAQKSHLHFAYTAGLYWHPRIRCEKNHFIYSDLPRFVMDSYEECRQPPRLHLLDKFDTGGPGSCLKRYSDPTIFMRASGKYSEPSVEKLLKIKKSRKIKKKKAWRKNAPSKDASSASYNDRAYYASLDVQGKTSPSRSFSGSDVASRPNQWDLAHSLHSGNNSGYLDRAPESNYSAQYEEKESKDPASPLTRHHKHFPDYDSFDDKERVTYNSSNTLPHNGIGRVFSDIAKGSSEVENKSPSSYVACDENFEKVKHTSGVGDHDAALAALHCHIEAESTDKVGDDFEIIGPETIDRFVSENNCNDDQLDNANSVKDVNEREAVDIVRVHHIDFRPDDGSEHPPTSFDDQIWDIDSETENYMDALNTIESESETDLDYQTKREIEQYFGSYNKATDDDIDSSMLEHSNMRASNFCSDAASNKNSPREELIGSRIKDVDSDIQRASHVKLEKEAMAGEIEAIGSPNSDNHASDLVSDTTDRRSSHKVMFVNDIVSRVSGSDLAQSNSIGRTISASNSISSEWPTVFQSSEMASGGDFNSDHQPDIDSCGQGHVTTDSIDQQLSSPGRGENFSEEHISQNGPSPTLATEPHKHPKESSTVTSIQFWTNGGLLGLEPSKPPDFSVANPAGHAASKFSFQQHAEESKVSQPSGYNNEDTSISNENDGENFTRWKISRRLPSADLDVRHHHLAGSTYETCSDISEKNGSKSHMVTSHDLNATYNENNSRSFCRMFNIGNKLLANGFHRELSLESDDCSNPSMSLDFDITEQKGHHSVKHQTYSGRFKDYYKNDSPTMSPSSSPLLGHMKISFQPVDRFETSELKLKFPNGNDSHESCRDIFPSFQLVPGHVVPLVDINSDSEADTFCRSSPYMSDDCLSRQSDSNSEIWESGESPVNKDHELYDALCRISLTESVSASLEPSRTAQGEAHHNPDLRITYAENSVGRSQSAHFSDLPSLRPSIRNDSIDQCKEKSLLKSYSLQEHSPTPPPLPPMQWRTVKPNSDLAEENQHLIPVAPNYAYDMKISKSTISQQPKPAPQTQDKIVEAESMLRSKKLTGQTLSLQREADQLVHGSVTDGKDDFLHQIRTKSFNLRRTVTKTAAQSELPTNVKVTAIIEKANAIRKVVGSDDGDEDDNWSDI</sequence>
<dbReference type="AlphaFoldDB" id="A0AAV3P5W4"/>
<organism evidence="4 5">
    <name type="scientific">Lithospermum erythrorhizon</name>
    <name type="common">Purple gromwell</name>
    <name type="synonym">Lithospermum officinale var. erythrorhizon</name>
    <dbReference type="NCBI Taxonomy" id="34254"/>
    <lineage>
        <taxon>Eukaryota</taxon>
        <taxon>Viridiplantae</taxon>
        <taxon>Streptophyta</taxon>
        <taxon>Embryophyta</taxon>
        <taxon>Tracheophyta</taxon>
        <taxon>Spermatophyta</taxon>
        <taxon>Magnoliopsida</taxon>
        <taxon>eudicotyledons</taxon>
        <taxon>Gunneridae</taxon>
        <taxon>Pentapetalae</taxon>
        <taxon>asterids</taxon>
        <taxon>lamiids</taxon>
        <taxon>Boraginales</taxon>
        <taxon>Boraginaceae</taxon>
        <taxon>Boraginoideae</taxon>
        <taxon>Lithospermeae</taxon>
        <taxon>Lithospermum</taxon>
    </lineage>
</organism>
<gene>
    <name evidence="4" type="ORF">LIER_06854</name>
</gene>
<dbReference type="Proteomes" id="UP001454036">
    <property type="component" value="Unassembled WGS sequence"/>
</dbReference>
<name>A0AAV3P5W4_LITER</name>
<evidence type="ECO:0000256" key="1">
    <source>
        <dbReference type="ARBA" id="ARBA00006993"/>
    </source>
</evidence>
<dbReference type="GO" id="GO:2000601">
    <property type="term" value="P:positive regulation of Arp2/3 complex-mediated actin nucleation"/>
    <property type="evidence" value="ECO:0007669"/>
    <property type="project" value="TreeGrafter"/>
</dbReference>
<dbReference type="GO" id="GO:0071933">
    <property type="term" value="F:Arp2/3 complex binding"/>
    <property type="evidence" value="ECO:0007669"/>
    <property type="project" value="TreeGrafter"/>
</dbReference>
<dbReference type="GO" id="GO:0030036">
    <property type="term" value="P:actin cytoskeleton organization"/>
    <property type="evidence" value="ECO:0007669"/>
    <property type="project" value="UniProtKB-UniRule"/>
</dbReference>
<comment type="similarity">
    <text evidence="1 2">Belongs to the SCAR/WAVE family.</text>
</comment>
<evidence type="ECO:0000256" key="2">
    <source>
        <dbReference type="RuleBase" id="RU367034"/>
    </source>
</evidence>
<dbReference type="GO" id="GO:0003779">
    <property type="term" value="F:actin binding"/>
    <property type="evidence" value="ECO:0007669"/>
    <property type="project" value="UniProtKB-UniRule"/>
</dbReference>
<dbReference type="Gene3D" id="6.10.280.150">
    <property type="match status" value="1"/>
</dbReference>
<dbReference type="PANTHER" id="PTHR12902">
    <property type="entry name" value="WASP-1"/>
    <property type="match status" value="1"/>
</dbReference>
<feature type="region of interest" description="Disordered" evidence="3">
    <location>
        <begin position="620"/>
        <end position="690"/>
    </location>
</feature>
<reference evidence="4 5" key="1">
    <citation type="submission" date="2024-01" db="EMBL/GenBank/DDBJ databases">
        <title>The complete chloroplast genome sequence of Lithospermum erythrorhizon: insights into the phylogenetic relationship among Boraginaceae species and the maternal lineages of purple gromwells.</title>
        <authorList>
            <person name="Okada T."/>
            <person name="Watanabe K."/>
        </authorList>
    </citation>
    <scope>NUCLEOTIDE SEQUENCE [LARGE SCALE GENOMIC DNA]</scope>
</reference>
<dbReference type="PANTHER" id="PTHR12902:SF33">
    <property type="entry name" value="PROTEIN SCAR3"/>
    <property type="match status" value="1"/>
</dbReference>
<dbReference type="Gene3D" id="1.20.5.340">
    <property type="match status" value="1"/>
</dbReference>
<comment type="subcellular location">
    <subcellularLocation>
        <location evidence="2">Cytoplasm</location>
        <location evidence="2">Cytoskeleton</location>
    </subcellularLocation>
</comment>
<feature type="region of interest" description="Disordered" evidence="3">
    <location>
        <begin position="246"/>
        <end position="298"/>
    </location>
</feature>
<feature type="region of interest" description="Disordered" evidence="3">
    <location>
        <begin position="727"/>
        <end position="753"/>
    </location>
</feature>
<accession>A0AAV3P5W4</accession>
<keyword evidence="2" id="KW-0963">Cytoplasm</keyword>
<dbReference type="InterPro" id="IPR028288">
    <property type="entry name" value="SCAR/WAVE_fam"/>
</dbReference>